<sequence length="168" mass="18059">MNHVIRRFRPADRDAMLAFANSLPEHDLLFLGRDLRQPRVIEAWLEAIEAGWIDSFLAEAEDGIIVGSAALLRDPHGWSAHVGEVRLLVMADRRGHGLGRDLVEAVFAAAAAAHGLSKLTASMTVDQAGSRTLLESVGFHQEALLAAHVRDQSGTAHDLAILACTIGG</sequence>
<protein>
    <submittedName>
        <fullName evidence="4">GNAT family N-acetyltransferase</fullName>
    </submittedName>
</protein>
<evidence type="ECO:0000313" key="4">
    <source>
        <dbReference type="EMBL" id="MBM6576275.1"/>
    </source>
</evidence>
<dbReference type="Pfam" id="PF13302">
    <property type="entry name" value="Acetyltransf_3"/>
    <property type="match status" value="1"/>
</dbReference>
<dbReference type="PANTHER" id="PTHR43877">
    <property type="entry name" value="AMINOALKYLPHOSPHONATE N-ACETYLTRANSFERASE-RELATED-RELATED"/>
    <property type="match status" value="1"/>
</dbReference>
<evidence type="ECO:0000256" key="1">
    <source>
        <dbReference type="ARBA" id="ARBA00022679"/>
    </source>
</evidence>
<organism evidence="4 5">
    <name type="scientific">Sphingomonas longa</name>
    <dbReference type="NCBI Taxonomy" id="2778730"/>
    <lineage>
        <taxon>Bacteria</taxon>
        <taxon>Pseudomonadati</taxon>
        <taxon>Pseudomonadota</taxon>
        <taxon>Alphaproteobacteria</taxon>
        <taxon>Sphingomonadales</taxon>
        <taxon>Sphingomonadaceae</taxon>
        <taxon>Sphingomonas</taxon>
    </lineage>
</organism>
<dbReference type="PANTHER" id="PTHR43877:SF1">
    <property type="entry name" value="ACETYLTRANSFERASE"/>
    <property type="match status" value="1"/>
</dbReference>
<gene>
    <name evidence="4" type="ORF">ILT43_07815</name>
</gene>
<dbReference type="Proteomes" id="UP000763641">
    <property type="component" value="Unassembled WGS sequence"/>
</dbReference>
<dbReference type="PROSITE" id="PS51186">
    <property type="entry name" value="GNAT"/>
    <property type="match status" value="1"/>
</dbReference>
<evidence type="ECO:0000259" key="3">
    <source>
        <dbReference type="PROSITE" id="PS51186"/>
    </source>
</evidence>
<dbReference type="RefSeq" id="WP_204197668.1">
    <property type="nucleotide sequence ID" value="NZ_JAFEMC010000002.1"/>
</dbReference>
<name>A0ABS2D5S9_9SPHN</name>
<comment type="caution">
    <text evidence="4">The sequence shown here is derived from an EMBL/GenBank/DDBJ whole genome shotgun (WGS) entry which is preliminary data.</text>
</comment>
<evidence type="ECO:0000313" key="5">
    <source>
        <dbReference type="Proteomes" id="UP000763641"/>
    </source>
</evidence>
<dbReference type="Gene3D" id="3.40.630.30">
    <property type="match status" value="1"/>
</dbReference>
<dbReference type="EMBL" id="JAFEMC010000002">
    <property type="protein sequence ID" value="MBM6576275.1"/>
    <property type="molecule type" value="Genomic_DNA"/>
</dbReference>
<keyword evidence="1" id="KW-0808">Transferase</keyword>
<accession>A0ABS2D5S9</accession>
<dbReference type="InterPro" id="IPR050832">
    <property type="entry name" value="Bact_Acetyltransf"/>
</dbReference>
<dbReference type="InterPro" id="IPR000182">
    <property type="entry name" value="GNAT_dom"/>
</dbReference>
<proteinExistence type="predicted"/>
<feature type="domain" description="N-acetyltransferase" evidence="3">
    <location>
        <begin position="3"/>
        <end position="165"/>
    </location>
</feature>
<dbReference type="SUPFAM" id="SSF55729">
    <property type="entry name" value="Acyl-CoA N-acyltransferases (Nat)"/>
    <property type="match status" value="1"/>
</dbReference>
<keyword evidence="2" id="KW-0012">Acyltransferase</keyword>
<dbReference type="InterPro" id="IPR016181">
    <property type="entry name" value="Acyl_CoA_acyltransferase"/>
</dbReference>
<keyword evidence="5" id="KW-1185">Reference proteome</keyword>
<evidence type="ECO:0000256" key="2">
    <source>
        <dbReference type="ARBA" id="ARBA00023315"/>
    </source>
</evidence>
<reference evidence="4 5" key="1">
    <citation type="submission" date="2020-12" db="EMBL/GenBank/DDBJ databases">
        <title>Sphingomonas sp.</title>
        <authorList>
            <person name="Kim M.K."/>
        </authorList>
    </citation>
    <scope>NUCLEOTIDE SEQUENCE [LARGE SCALE GENOMIC DNA]</scope>
    <source>
        <strain evidence="4 5">BT552</strain>
    </source>
</reference>